<keyword evidence="2" id="KW-0349">Heme</keyword>
<keyword evidence="3" id="KW-0201">Cytochrome c-type biogenesis</keyword>
<dbReference type="SUPFAM" id="SSF82093">
    <property type="entry name" value="Heme chaperone CcmE"/>
    <property type="match status" value="1"/>
</dbReference>
<name>A0ABU4VMQ5_9ACTN</name>
<dbReference type="Proteomes" id="UP001277761">
    <property type="component" value="Unassembled WGS sequence"/>
</dbReference>
<reference evidence="5 6" key="1">
    <citation type="submission" date="2023-11" db="EMBL/GenBank/DDBJ databases">
        <authorList>
            <person name="Xu M."/>
            <person name="Jiang T."/>
        </authorList>
    </citation>
    <scope>NUCLEOTIDE SEQUENCE [LARGE SCALE GENOMIC DNA]</scope>
    <source>
        <strain evidence="5 6">SD</strain>
    </source>
</reference>
<organism evidence="5 6">
    <name type="scientific">Patulibacter brassicae</name>
    <dbReference type="NCBI Taxonomy" id="1705717"/>
    <lineage>
        <taxon>Bacteria</taxon>
        <taxon>Bacillati</taxon>
        <taxon>Actinomycetota</taxon>
        <taxon>Thermoleophilia</taxon>
        <taxon>Solirubrobacterales</taxon>
        <taxon>Patulibacteraceae</taxon>
        <taxon>Patulibacter</taxon>
    </lineage>
</organism>
<sequence length="138" mass="14642">MSRTLRLTFAISAAVVLAGVLLYTSFAGSAEARQPSELREAKAGVDYRLTGVVVPGTVKRQGEKLLFHVRDRKGQASVPVSYSGQVPDPFREGREVIVTVRQGPEGKGGAFTGKPDSLVTKCPSKFDDGSESAATKTS</sequence>
<dbReference type="Pfam" id="PF03100">
    <property type="entry name" value="CcmE"/>
    <property type="match status" value="1"/>
</dbReference>
<evidence type="ECO:0000313" key="5">
    <source>
        <dbReference type="EMBL" id="MDX8153118.1"/>
    </source>
</evidence>
<dbReference type="RefSeq" id="WP_319955269.1">
    <property type="nucleotide sequence ID" value="NZ_JAXAVX010000011.1"/>
</dbReference>
<dbReference type="EMBL" id="JAXAVX010000011">
    <property type="protein sequence ID" value="MDX8153118.1"/>
    <property type="molecule type" value="Genomic_DNA"/>
</dbReference>
<keyword evidence="6" id="KW-1185">Reference proteome</keyword>
<proteinExistence type="predicted"/>
<evidence type="ECO:0000313" key="6">
    <source>
        <dbReference type="Proteomes" id="UP001277761"/>
    </source>
</evidence>
<keyword evidence="4" id="KW-0472">Membrane</keyword>
<gene>
    <name evidence="5" type="ORF">SK069_16080</name>
</gene>
<keyword evidence="2" id="KW-0479">Metal-binding</keyword>
<dbReference type="InterPro" id="IPR012340">
    <property type="entry name" value="NA-bd_OB-fold"/>
</dbReference>
<keyword evidence="2" id="KW-0408">Iron</keyword>
<accession>A0ABU4VMQ5</accession>
<dbReference type="InterPro" id="IPR004329">
    <property type="entry name" value="CcmE"/>
</dbReference>
<protein>
    <submittedName>
        <fullName evidence="5">Cytochrome c maturation protein CcmE</fullName>
    </submittedName>
</protein>
<dbReference type="Gene3D" id="2.40.50.140">
    <property type="entry name" value="Nucleic acid-binding proteins"/>
    <property type="match status" value="1"/>
</dbReference>
<evidence type="ECO:0000256" key="2">
    <source>
        <dbReference type="ARBA" id="ARBA00022617"/>
    </source>
</evidence>
<comment type="caution">
    <text evidence="5">The sequence shown here is derived from an EMBL/GenBank/DDBJ whole genome shotgun (WGS) entry which is preliminary data.</text>
</comment>
<dbReference type="InterPro" id="IPR036127">
    <property type="entry name" value="CcmE-like_sf"/>
</dbReference>
<evidence type="ECO:0000256" key="4">
    <source>
        <dbReference type="ARBA" id="ARBA00023136"/>
    </source>
</evidence>
<comment type="subcellular location">
    <subcellularLocation>
        <location evidence="1">Membrane</location>
    </subcellularLocation>
</comment>
<evidence type="ECO:0000256" key="1">
    <source>
        <dbReference type="ARBA" id="ARBA00004370"/>
    </source>
</evidence>
<evidence type="ECO:0000256" key="3">
    <source>
        <dbReference type="ARBA" id="ARBA00022748"/>
    </source>
</evidence>